<dbReference type="AlphaFoldDB" id="A0A8T1TPW0"/>
<dbReference type="Proteomes" id="UP000688947">
    <property type="component" value="Unassembled WGS sequence"/>
</dbReference>
<gene>
    <name evidence="1" type="ORF">JG687_00018302</name>
</gene>
<protein>
    <submittedName>
        <fullName evidence="1">Uncharacterized protein</fullName>
    </submittedName>
</protein>
<proteinExistence type="predicted"/>
<evidence type="ECO:0000313" key="2">
    <source>
        <dbReference type="Proteomes" id="UP000688947"/>
    </source>
</evidence>
<name>A0A8T1TPW0_9STRA</name>
<organism evidence="1 2">
    <name type="scientific">Phytophthora cactorum</name>
    <dbReference type="NCBI Taxonomy" id="29920"/>
    <lineage>
        <taxon>Eukaryota</taxon>
        <taxon>Sar</taxon>
        <taxon>Stramenopiles</taxon>
        <taxon>Oomycota</taxon>
        <taxon>Peronosporomycetes</taxon>
        <taxon>Peronosporales</taxon>
        <taxon>Peronosporaceae</taxon>
        <taxon>Phytophthora</taxon>
    </lineage>
</organism>
<dbReference type="VEuPathDB" id="FungiDB:PC110_g20965"/>
<dbReference type="OrthoDB" id="90479at2759"/>
<comment type="caution">
    <text evidence="1">The sequence shown here is derived from an EMBL/GenBank/DDBJ whole genome shotgun (WGS) entry which is preliminary data.</text>
</comment>
<dbReference type="EMBL" id="JAENGZ010002453">
    <property type="protein sequence ID" value="KAG6943684.1"/>
    <property type="molecule type" value="Genomic_DNA"/>
</dbReference>
<evidence type="ECO:0000313" key="1">
    <source>
        <dbReference type="EMBL" id="KAG6943684.1"/>
    </source>
</evidence>
<reference evidence="1" key="1">
    <citation type="submission" date="2021-01" db="EMBL/GenBank/DDBJ databases">
        <title>Phytophthora aleatoria, a newly-described species from Pinus radiata is distinct from Phytophthora cactorum isolates based on comparative genomics.</title>
        <authorList>
            <person name="Mcdougal R."/>
            <person name="Panda P."/>
            <person name="Williams N."/>
            <person name="Studholme D.J."/>
        </authorList>
    </citation>
    <scope>NUCLEOTIDE SEQUENCE</scope>
    <source>
        <strain evidence="1">NZFS 3830</strain>
    </source>
</reference>
<sequence>MKAEPSKLKKEIKRDVFALKPHILDLELLKYPQMSLKYSGLGDSRAIQLGEQELTERNGLIHVLVVVPVSTRFPDFLKFLGQIIEDVLDAHDEKRDVCSFAECPSVKVDELKQNLGLSLKLIDVTEDRDSSVPGFTWSEDCEAGELTMCTTYVETQLHDVFCLGAKPRYFLENSQSYKSLLSINDARMGFTVKGTTDMAIVDAQAHKIRD</sequence>
<accession>A0A8T1TPW0</accession>